<feature type="region of interest" description="Disordered" evidence="1">
    <location>
        <begin position="1"/>
        <end position="67"/>
    </location>
</feature>
<evidence type="ECO:0000313" key="3">
    <source>
        <dbReference type="Proteomes" id="UP001187192"/>
    </source>
</evidence>
<feature type="compositionally biased region" description="Pro residues" evidence="1">
    <location>
        <begin position="42"/>
        <end position="51"/>
    </location>
</feature>
<gene>
    <name evidence="2" type="ORF">TIFTF001_032205</name>
</gene>
<accession>A0AA88J678</accession>
<protein>
    <submittedName>
        <fullName evidence="2">Uncharacterized protein</fullName>
    </submittedName>
</protein>
<sequence length="67" mass="7305">MPEQPSARSDHRRKKASNKEEKPAIREGHTTPTMGNAGPRIDPTPSPPPRSPALVVSTSPRDGRVRI</sequence>
<organism evidence="2 3">
    <name type="scientific">Ficus carica</name>
    <name type="common">Common fig</name>
    <dbReference type="NCBI Taxonomy" id="3494"/>
    <lineage>
        <taxon>Eukaryota</taxon>
        <taxon>Viridiplantae</taxon>
        <taxon>Streptophyta</taxon>
        <taxon>Embryophyta</taxon>
        <taxon>Tracheophyta</taxon>
        <taxon>Spermatophyta</taxon>
        <taxon>Magnoliopsida</taxon>
        <taxon>eudicotyledons</taxon>
        <taxon>Gunneridae</taxon>
        <taxon>Pentapetalae</taxon>
        <taxon>rosids</taxon>
        <taxon>fabids</taxon>
        <taxon>Rosales</taxon>
        <taxon>Moraceae</taxon>
        <taxon>Ficeae</taxon>
        <taxon>Ficus</taxon>
    </lineage>
</organism>
<feature type="compositionally biased region" description="Basic and acidic residues" evidence="1">
    <location>
        <begin position="17"/>
        <end position="29"/>
    </location>
</feature>
<proteinExistence type="predicted"/>
<comment type="caution">
    <text evidence="2">The sequence shown here is derived from an EMBL/GenBank/DDBJ whole genome shotgun (WGS) entry which is preliminary data.</text>
</comment>
<dbReference type="Proteomes" id="UP001187192">
    <property type="component" value="Unassembled WGS sequence"/>
</dbReference>
<keyword evidence="3" id="KW-1185">Reference proteome</keyword>
<dbReference type="EMBL" id="BTGU01000143">
    <property type="protein sequence ID" value="GMN63125.1"/>
    <property type="molecule type" value="Genomic_DNA"/>
</dbReference>
<reference evidence="2" key="1">
    <citation type="submission" date="2023-07" db="EMBL/GenBank/DDBJ databases">
        <title>draft genome sequence of fig (Ficus carica).</title>
        <authorList>
            <person name="Takahashi T."/>
            <person name="Nishimura K."/>
        </authorList>
    </citation>
    <scope>NUCLEOTIDE SEQUENCE</scope>
</reference>
<dbReference type="AlphaFoldDB" id="A0AA88J678"/>
<evidence type="ECO:0000313" key="2">
    <source>
        <dbReference type="EMBL" id="GMN63125.1"/>
    </source>
</evidence>
<name>A0AA88J678_FICCA</name>
<evidence type="ECO:0000256" key="1">
    <source>
        <dbReference type="SAM" id="MobiDB-lite"/>
    </source>
</evidence>